<feature type="active site" description="Nucleophile" evidence="1">
    <location>
        <position position="13"/>
    </location>
</feature>
<dbReference type="InterPro" id="IPR013830">
    <property type="entry name" value="SGNH_hydro"/>
</dbReference>
<protein>
    <submittedName>
        <fullName evidence="3">SGNH/GDSL hydrolase family protein</fullName>
    </submittedName>
</protein>
<dbReference type="Proteomes" id="UP000319263">
    <property type="component" value="Chromosome"/>
</dbReference>
<reference evidence="3 4" key="1">
    <citation type="submission" date="2019-07" db="EMBL/GenBank/DDBJ databases">
        <title>Microlunatus dokdonensis sp. nov. isolated from the rhizospheric soil of the wild plant Elymus tsukushiensis.</title>
        <authorList>
            <person name="Ghim S.-Y."/>
            <person name="Hwang Y.-J."/>
            <person name="Son J.-S."/>
            <person name="Shin J.-H."/>
        </authorList>
    </citation>
    <scope>NUCLEOTIDE SEQUENCE [LARGE SCALE GENOMIC DNA]</scope>
    <source>
        <strain evidence="3 4">KUDC0627</strain>
    </source>
</reference>
<feature type="active site" evidence="1">
    <location>
        <position position="243"/>
    </location>
</feature>
<accession>A0A516PU15</accession>
<evidence type="ECO:0000313" key="4">
    <source>
        <dbReference type="Proteomes" id="UP000319263"/>
    </source>
</evidence>
<dbReference type="InterPro" id="IPR037460">
    <property type="entry name" value="SEST-like"/>
</dbReference>
<evidence type="ECO:0000313" key="3">
    <source>
        <dbReference type="EMBL" id="QDP94696.1"/>
    </source>
</evidence>
<dbReference type="GO" id="GO:0019433">
    <property type="term" value="P:triglyceride catabolic process"/>
    <property type="evidence" value="ECO:0007669"/>
    <property type="project" value="TreeGrafter"/>
</dbReference>
<name>A0A516PU15_9ACTN</name>
<dbReference type="PANTHER" id="PTHR37981:SF1">
    <property type="entry name" value="SGNH HYDROLASE-TYPE ESTERASE DOMAIN-CONTAINING PROTEIN"/>
    <property type="match status" value="1"/>
</dbReference>
<dbReference type="AlphaFoldDB" id="A0A516PU15"/>
<dbReference type="Pfam" id="PF13472">
    <property type="entry name" value="Lipase_GDSL_2"/>
    <property type="match status" value="1"/>
</dbReference>
<keyword evidence="3" id="KW-0378">Hydrolase</keyword>
<evidence type="ECO:0000259" key="2">
    <source>
        <dbReference type="Pfam" id="PF13472"/>
    </source>
</evidence>
<organism evidence="3 4">
    <name type="scientific">Microlunatus elymi</name>
    <dbReference type="NCBI Taxonomy" id="2596828"/>
    <lineage>
        <taxon>Bacteria</taxon>
        <taxon>Bacillati</taxon>
        <taxon>Actinomycetota</taxon>
        <taxon>Actinomycetes</taxon>
        <taxon>Propionibacteriales</taxon>
        <taxon>Propionibacteriaceae</taxon>
        <taxon>Microlunatus</taxon>
    </lineage>
</organism>
<gene>
    <name evidence="3" type="ORF">FOE78_01095</name>
</gene>
<dbReference type="GO" id="GO:0004806">
    <property type="term" value="F:triacylglycerol lipase activity"/>
    <property type="evidence" value="ECO:0007669"/>
    <property type="project" value="TreeGrafter"/>
</dbReference>
<sequence>MSDVNRVVLLGSSFAAGPGIAPVRDRWAGRSANNYGQLVARRLGTELVDLSVSGATTETLLDSPQRMLIKKYPPQLSELPADAELIMITAGGNDLGYIGSMMRLSAAGRLRSNRLLGPVLRRLPRSTAEPPSEADVDNAIAGLERVVDAARKRAPAARIMLVDYPILIGPDTVVGPQLPVEPDELRFLHRIGEQLVGVFAAAAEQSGAELVVVSEPSRDHAIGSTEPWVNGFRPPADDGSRFHPNAAGMCASAELIMDQLDR</sequence>
<evidence type="ECO:0000256" key="1">
    <source>
        <dbReference type="PIRSR" id="PIRSR637460-1"/>
    </source>
</evidence>
<dbReference type="PANTHER" id="PTHR37981">
    <property type="entry name" value="LIPASE 2"/>
    <property type="match status" value="1"/>
</dbReference>
<dbReference type="CDD" id="cd01823">
    <property type="entry name" value="SEST_like"/>
    <property type="match status" value="1"/>
</dbReference>
<dbReference type="EMBL" id="CP041692">
    <property type="protein sequence ID" value="QDP94696.1"/>
    <property type="molecule type" value="Genomic_DNA"/>
</dbReference>
<dbReference type="InterPro" id="IPR036514">
    <property type="entry name" value="SGNH_hydro_sf"/>
</dbReference>
<proteinExistence type="predicted"/>
<dbReference type="Gene3D" id="3.40.50.1110">
    <property type="entry name" value="SGNH hydrolase"/>
    <property type="match status" value="1"/>
</dbReference>
<keyword evidence="4" id="KW-1185">Reference proteome</keyword>
<feature type="domain" description="SGNH hydrolase-type esterase" evidence="2">
    <location>
        <begin position="9"/>
        <end position="249"/>
    </location>
</feature>
<dbReference type="OrthoDB" id="3712353at2"/>
<dbReference type="RefSeq" id="WP_143984685.1">
    <property type="nucleotide sequence ID" value="NZ_CP041692.1"/>
</dbReference>
<dbReference type="SUPFAM" id="SSF52266">
    <property type="entry name" value="SGNH hydrolase"/>
    <property type="match status" value="1"/>
</dbReference>
<dbReference type="KEGG" id="mik:FOE78_01095"/>